<protein>
    <submittedName>
        <fullName evidence="1">Uncharacterized protein</fullName>
    </submittedName>
</protein>
<proteinExistence type="predicted"/>
<organism evidence="1 2">
    <name type="scientific">Elysia marginata</name>
    <dbReference type="NCBI Taxonomy" id="1093978"/>
    <lineage>
        <taxon>Eukaryota</taxon>
        <taxon>Metazoa</taxon>
        <taxon>Spiralia</taxon>
        <taxon>Lophotrochozoa</taxon>
        <taxon>Mollusca</taxon>
        <taxon>Gastropoda</taxon>
        <taxon>Heterobranchia</taxon>
        <taxon>Euthyneura</taxon>
        <taxon>Panpulmonata</taxon>
        <taxon>Sacoglossa</taxon>
        <taxon>Placobranchoidea</taxon>
        <taxon>Plakobranchidae</taxon>
        <taxon>Elysia</taxon>
    </lineage>
</organism>
<name>A0AAV4H671_9GAST</name>
<dbReference type="EMBL" id="BMAT01005384">
    <property type="protein sequence ID" value="GFR92250.1"/>
    <property type="molecule type" value="Genomic_DNA"/>
</dbReference>
<evidence type="ECO:0000313" key="2">
    <source>
        <dbReference type="Proteomes" id="UP000762676"/>
    </source>
</evidence>
<reference evidence="1 2" key="1">
    <citation type="journal article" date="2021" name="Elife">
        <title>Chloroplast acquisition without the gene transfer in kleptoplastic sea slugs, Plakobranchus ocellatus.</title>
        <authorList>
            <person name="Maeda T."/>
            <person name="Takahashi S."/>
            <person name="Yoshida T."/>
            <person name="Shimamura S."/>
            <person name="Takaki Y."/>
            <person name="Nagai Y."/>
            <person name="Toyoda A."/>
            <person name="Suzuki Y."/>
            <person name="Arimoto A."/>
            <person name="Ishii H."/>
            <person name="Satoh N."/>
            <person name="Nishiyama T."/>
            <person name="Hasebe M."/>
            <person name="Maruyama T."/>
            <person name="Minagawa J."/>
            <person name="Obokata J."/>
            <person name="Shigenobu S."/>
        </authorList>
    </citation>
    <scope>NUCLEOTIDE SEQUENCE [LARGE SCALE GENOMIC DNA]</scope>
</reference>
<keyword evidence="2" id="KW-1185">Reference proteome</keyword>
<gene>
    <name evidence="1" type="ORF">ElyMa_002613400</name>
</gene>
<accession>A0AAV4H671</accession>
<comment type="caution">
    <text evidence="1">The sequence shown here is derived from an EMBL/GenBank/DDBJ whole genome shotgun (WGS) entry which is preliminary data.</text>
</comment>
<evidence type="ECO:0000313" key="1">
    <source>
        <dbReference type="EMBL" id="GFR92250.1"/>
    </source>
</evidence>
<sequence>MGTKTVFRGCTGRGYLGGQARDQAISQPGDKTATEELPTARELAFPIAPQHPAHPLYWHSADCTAIDLCFLSLGHQVTRPIVLQDWECWSAPLVLTTAALYY</sequence>
<dbReference type="Proteomes" id="UP000762676">
    <property type="component" value="Unassembled WGS sequence"/>
</dbReference>
<dbReference type="AlphaFoldDB" id="A0AAV4H671"/>